<evidence type="ECO:0008006" key="11">
    <source>
        <dbReference type="Google" id="ProtNLM"/>
    </source>
</evidence>
<feature type="transmembrane region" description="Helical" evidence="6">
    <location>
        <begin position="7"/>
        <end position="39"/>
    </location>
</feature>
<organism evidence="9 10">
    <name type="scientific">Candidatus Nealsonbacteria bacterium CG02_land_8_20_14_3_00_37_10</name>
    <dbReference type="NCBI Taxonomy" id="1974699"/>
    <lineage>
        <taxon>Bacteria</taxon>
        <taxon>Candidatus Nealsoniibacteriota</taxon>
    </lineage>
</organism>
<feature type="transmembrane region" description="Helical" evidence="6">
    <location>
        <begin position="45"/>
        <end position="63"/>
    </location>
</feature>
<feature type="transmembrane region" description="Helical" evidence="6">
    <location>
        <begin position="389"/>
        <end position="408"/>
    </location>
</feature>
<dbReference type="InterPro" id="IPR025405">
    <property type="entry name" value="DUF4131"/>
</dbReference>
<evidence type="ECO:0000259" key="8">
    <source>
        <dbReference type="Pfam" id="PF13567"/>
    </source>
</evidence>
<dbReference type="InterPro" id="IPR004477">
    <property type="entry name" value="ComEC_N"/>
</dbReference>
<dbReference type="AlphaFoldDB" id="A0A2M7D9N3"/>
<dbReference type="NCBIfam" id="TIGR00360">
    <property type="entry name" value="ComEC_N-term"/>
    <property type="match status" value="1"/>
</dbReference>
<dbReference type="PANTHER" id="PTHR30619:SF1">
    <property type="entry name" value="RECOMBINATION PROTEIN 2"/>
    <property type="match status" value="1"/>
</dbReference>
<comment type="subcellular location">
    <subcellularLocation>
        <location evidence="1">Cell membrane</location>
        <topology evidence="1">Multi-pass membrane protein</topology>
    </subcellularLocation>
</comment>
<gene>
    <name evidence="9" type="ORF">COS25_01255</name>
</gene>
<keyword evidence="2" id="KW-1003">Cell membrane</keyword>
<dbReference type="EMBL" id="PETZ01000024">
    <property type="protein sequence ID" value="PIV45168.1"/>
    <property type="molecule type" value="Genomic_DNA"/>
</dbReference>
<name>A0A2M7D9N3_9BACT</name>
<evidence type="ECO:0000259" key="7">
    <source>
        <dbReference type="Pfam" id="PF03772"/>
    </source>
</evidence>
<feature type="domain" description="DUF4131" evidence="8">
    <location>
        <begin position="29"/>
        <end position="196"/>
    </location>
</feature>
<feature type="transmembrane region" description="Helical" evidence="6">
    <location>
        <begin position="482"/>
        <end position="500"/>
    </location>
</feature>
<dbReference type="Pfam" id="PF13567">
    <property type="entry name" value="DUF4131"/>
    <property type="match status" value="1"/>
</dbReference>
<evidence type="ECO:0000256" key="4">
    <source>
        <dbReference type="ARBA" id="ARBA00022989"/>
    </source>
</evidence>
<accession>A0A2M7D9N3</accession>
<feature type="transmembrane region" description="Helical" evidence="6">
    <location>
        <begin position="445"/>
        <end position="462"/>
    </location>
</feature>
<evidence type="ECO:0000256" key="2">
    <source>
        <dbReference type="ARBA" id="ARBA00022475"/>
    </source>
</evidence>
<evidence type="ECO:0000256" key="1">
    <source>
        <dbReference type="ARBA" id="ARBA00004651"/>
    </source>
</evidence>
<comment type="caution">
    <text evidence="9">The sequence shown here is derived from an EMBL/GenBank/DDBJ whole genome shotgun (WGS) entry which is preliminary data.</text>
</comment>
<proteinExistence type="predicted"/>
<protein>
    <recommendedName>
        <fullName evidence="11">ComEC/Rec2-related protein domain-containing protein</fullName>
    </recommendedName>
</protein>
<dbReference type="PANTHER" id="PTHR30619">
    <property type="entry name" value="DNA INTERNALIZATION/COMPETENCE PROTEIN COMEC/REC2"/>
    <property type="match status" value="1"/>
</dbReference>
<feature type="transmembrane region" description="Helical" evidence="6">
    <location>
        <begin position="317"/>
        <end position="344"/>
    </location>
</feature>
<dbReference type="GO" id="GO:0005886">
    <property type="term" value="C:plasma membrane"/>
    <property type="evidence" value="ECO:0007669"/>
    <property type="project" value="UniProtKB-SubCell"/>
</dbReference>
<feature type="transmembrane region" description="Helical" evidence="6">
    <location>
        <begin position="288"/>
        <end position="305"/>
    </location>
</feature>
<feature type="transmembrane region" description="Helical" evidence="6">
    <location>
        <begin position="414"/>
        <end position="438"/>
    </location>
</feature>
<evidence type="ECO:0000256" key="6">
    <source>
        <dbReference type="SAM" id="Phobius"/>
    </source>
</evidence>
<feature type="transmembrane region" description="Helical" evidence="6">
    <location>
        <begin position="356"/>
        <end position="377"/>
    </location>
</feature>
<sequence length="510" mass="57740">MTASKIFLYFCLSFIGGIFLNSFLSPSLYAGLIFGLIFISVLFKYKKLVVIGFCFLFLVLGIWRHQQVELTIMNNELRKYNDLKQEITLVGLVSAEPDIRDTHTKLTIGNIQLGEEDKSSSLPFAAARVIKDENGSRSVDGKILVTAEKYPGYKYGDKLKIIGKLEAPPVFEGFNYKAYLKKDGIYSVMYYPGIELAGKNQGNFLYAKILSFKDKLREVIYQNLSPPQSSILAAIILGDKRQISQEWKDKLNYAGVRHLTAISGMHVAILTVILMSFLIGLGFWRQQAFYFSIILIFLFIVMTGLQPSAIRAGIMGGLFLLAQYLGRLNISSRAIVFAATLMLAHNPSLLKLDVGFQLSFLAMMGIIYLVPIFQNLLHKAPDFLQLKNISIMTISAQVFTLPILIYNFGYFSAIAPLTNVLVVPLLPFIMGLGFVFALSGTILSYFGWFFSLPVWLLLTYLIKIVDWFSGFSFSAFVFEISWLWLLISYLILGLFIWRINERFTRPSFLR</sequence>
<evidence type="ECO:0000313" key="9">
    <source>
        <dbReference type="EMBL" id="PIV45168.1"/>
    </source>
</evidence>
<evidence type="ECO:0000256" key="5">
    <source>
        <dbReference type="ARBA" id="ARBA00023136"/>
    </source>
</evidence>
<dbReference type="Pfam" id="PF03772">
    <property type="entry name" value="Competence"/>
    <property type="match status" value="1"/>
</dbReference>
<feature type="domain" description="ComEC/Rec2-related protein" evidence="7">
    <location>
        <begin position="235"/>
        <end position="497"/>
    </location>
</feature>
<keyword evidence="3 6" id="KW-0812">Transmembrane</keyword>
<feature type="transmembrane region" description="Helical" evidence="6">
    <location>
        <begin position="259"/>
        <end position="282"/>
    </location>
</feature>
<dbReference type="InterPro" id="IPR052159">
    <property type="entry name" value="Competence_DNA_uptake"/>
</dbReference>
<evidence type="ECO:0000313" key="10">
    <source>
        <dbReference type="Proteomes" id="UP000230864"/>
    </source>
</evidence>
<evidence type="ECO:0000256" key="3">
    <source>
        <dbReference type="ARBA" id="ARBA00022692"/>
    </source>
</evidence>
<dbReference type="Proteomes" id="UP000230864">
    <property type="component" value="Unassembled WGS sequence"/>
</dbReference>
<reference evidence="10" key="1">
    <citation type="submission" date="2017-09" db="EMBL/GenBank/DDBJ databases">
        <title>Depth-based differentiation of microbial function through sediment-hosted aquifers and enrichment of novel symbionts in the deep terrestrial subsurface.</title>
        <authorList>
            <person name="Probst A.J."/>
            <person name="Ladd B."/>
            <person name="Jarett J.K."/>
            <person name="Geller-Mcgrath D.E."/>
            <person name="Sieber C.M.K."/>
            <person name="Emerson J.B."/>
            <person name="Anantharaman K."/>
            <person name="Thomas B.C."/>
            <person name="Malmstrom R."/>
            <person name="Stieglmeier M."/>
            <person name="Klingl A."/>
            <person name="Woyke T."/>
            <person name="Ryan C.M."/>
            <person name="Banfield J.F."/>
        </authorList>
    </citation>
    <scope>NUCLEOTIDE SEQUENCE [LARGE SCALE GENOMIC DNA]</scope>
</reference>
<keyword evidence="5 6" id="KW-0472">Membrane</keyword>
<keyword evidence="4 6" id="KW-1133">Transmembrane helix</keyword>